<dbReference type="EMBL" id="BAABME010015740">
    <property type="protein sequence ID" value="GAA0142729.1"/>
    <property type="molecule type" value="Genomic_DNA"/>
</dbReference>
<keyword evidence="3" id="KW-1185">Reference proteome</keyword>
<proteinExistence type="predicted"/>
<dbReference type="Proteomes" id="UP001454036">
    <property type="component" value="Unassembled WGS sequence"/>
</dbReference>
<organism evidence="2 3">
    <name type="scientific">Lithospermum erythrorhizon</name>
    <name type="common">Purple gromwell</name>
    <name type="synonym">Lithospermum officinale var. erythrorhizon</name>
    <dbReference type="NCBI Taxonomy" id="34254"/>
    <lineage>
        <taxon>Eukaryota</taxon>
        <taxon>Viridiplantae</taxon>
        <taxon>Streptophyta</taxon>
        <taxon>Embryophyta</taxon>
        <taxon>Tracheophyta</taxon>
        <taxon>Spermatophyta</taxon>
        <taxon>Magnoliopsida</taxon>
        <taxon>eudicotyledons</taxon>
        <taxon>Gunneridae</taxon>
        <taxon>Pentapetalae</taxon>
        <taxon>asterids</taxon>
        <taxon>lamiids</taxon>
        <taxon>Boraginales</taxon>
        <taxon>Boraginaceae</taxon>
        <taxon>Boraginoideae</taxon>
        <taxon>Lithospermeae</taxon>
        <taxon>Lithospermum</taxon>
    </lineage>
</organism>
<accession>A0AAV3NU19</accession>
<dbReference type="InterPro" id="IPR026960">
    <property type="entry name" value="RVT-Znf"/>
</dbReference>
<dbReference type="AlphaFoldDB" id="A0AAV3NU19"/>
<evidence type="ECO:0000313" key="3">
    <source>
        <dbReference type="Proteomes" id="UP001454036"/>
    </source>
</evidence>
<comment type="caution">
    <text evidence="2">The sequence shown here is derived from an EMBL/GenBank/DDBJ whole genome shotgun (WGS) entry which is preliminary data.</text>
</comment>
<evidence type="ECO:0000313" key="2">
    <source>
        <dbReference type="EMBL" id="GAA0142729.1"/>
    </source>
</evidence>
<feature type="domain" description="Reverse transcriptase zinc-binding" evidence="1">
    <location>
        <begin position="146"/>
        <end position="200"/>
    </location>
</feature>
<sequence>MVLLSSTDMSSYRVIKETLVLFGDLTGLKLNCSKSKIFFGSTPRVVREALCGYMEMFQGVLPVKSVSFSHDKWSSMGLVCDCLSVQERPNVHLSSDVSLRDALPLKLSSSRRQTTVLLRLVSEASLVSFFYGRDRWVWNCFVDGRFTQRSLWEEVRPRSAKLTWTKWLWARSDIPRQEFVTWMLFHWKLPTRDRLLRLEYRGSHVWWSERQWCIDNLGGKSLKRRLMQVAFMCTVYTVWQERNSRVFGGSSVSADVLYHKIVSIMHDRACSWRGVKRTKANWEISLDWSLSHNIFLPS</sequence>
<dbReference type="Pfam" id="PF13966">
    <property type="entry name" value="zf-RVT"/>
    <property type="match status" value="1"/>
</dbReference>
<evidence type="ECO:0000259" key="1">
    <source>
        <dbReference type="Pfam" id="PF13966"/>
    </source>
</evidence>
<name>A0AAV3NU19_LITER</name>
<gene>
    <name evidence="2" type="ORF">LIER_35623</name>
</gene>
<protein>
    <recommendedName>
        <fullName evidence="1">Reverse transcriptase zinc-binding domain-containing protein</fullName>
    </recommendedName>
</protein>
<reference evidence="2 3" key="1">
    <citation type="submission" date="2024-01" db="EMBL/GenBank/DDBJ databases">
        <title>The complete chloroplast genome sequence of Lithospermum erythrorhizon: insights into the phylogenetic relationship among Boraginaceae species and the maternal lineages of purple gromwells.</title>
        <authorList>
            <person name="Okada T."/>
            <person name="Watanabe K."/>
        </authorList>
    </citation>
    <scope>NUCLEOTIDE SEQUENCE [LARGE SCALE GENOMIC DNA]</scope>
</reference>